<evidence type="ECO:0000313" key="3">
    <source>
        <dbReference type="EMBL" id="KAG2447610.1"/>
    </source>
</evidence>
<dbReference type="EMBL" id="JAEHOD010000021">
    <property type="protein sequence ID" value="KAG2447610.1"/>
    <property type="molecule type" value="Genomic_DNA"/>
</dbReference>
<keyword evidence="4" id="KW-1185">Reference proteome</keyword>
<evidence type="ECO:0000256" key="1">
    <source>
        <dbReference type="SAM" id="MobiDB-lite"/>
    </source>
</evidence>
<feature type="compositionally biased region" description="Pro residues" evidence="1">
    <location>
        <begin position="1"/>
        <end position="23"/>
    </location>
</feature>
<sequence length="1055" mass="107395">MSDYGPPPSAPQPPKPPSTPLSPSPSTKLQEVRRILQQEELVAKRRQSCPAYPDSHLCLGARASASARVSTDFAPEAAAGAPDPAVYVVRRAYRSSLDGSQPSSANSTAPGEAPGAALSWAFASGHGAVIGTAAHSPHSGGATPRSAGRAPSVGPSPLPSRRGLQQQHRSRSGSRMPTVGMSAPGSLTVPPPPPTAVIGLGSVPLAKLPGTASLPKPPPQEGVHLHSSSPREGGPPDADAAATSTPGQAGGSVSSSGGMMATRPPRPSRFKSSNGLLVSSIAPPPALASCPLHFTASGPLFGGHGLGSHVGHHSHPNTIAGVIVGAGGGFTSASQSTSAAVSPPHTPRGRGSGNGDWPPLACAPAYHSHTGSPFRDGGHDADPESLPSPFSDLHTSSQIFSSVLCAGSMNGRGPTRLFAHDPDGLPISDAAPRGPMAISETGAATGSLAAPGSAALAAAGKSGAASAAAASAAARPQPPGLGLVTGLVACRLLMFLYYTAVLVVEVEAWRNHSIRQSASARLRRLEEEEEEEGFWHYGARSGAARRGPGGLLGSIQGWIRAGLSVLDPGGSGPLAAAFPLMHAALAAPCLLALLVGVWWEPAALLLGGRFLADLAQRHGWALLMFYKGESAQLMRMKELGVIGATLVAAARSIPAAATGGGSSSSNSSSNGDLKSGSSTAARSRGDSNGPSRTDSSASLSVAAAASARAAAAAAAAADNGYTSGPDAGGATPKLSPPLARGNHASSTGAAWPQQRRSSVAEAHARDIRRHSWRQDSPTPGAGGYLAATSLTATPTHSPPPHAIGSGHKLPAPPPSLSRSPPTRAPASHLDANDTSYLGAGEPLPDHDLDPEELEEDDLPRGRSGRGSGQQQQQQRGRGRGQRGTRDGRRGLGGVAGALVAARWALLHGGLGLMAPLFLYYGCVQVEHVRDMQDGGGVGGALRELVADTYRWVPPGDGSLNTFWLPSQFALALPYFTGMGPQWLAVALAGAVGMEGLLCWRFWARGGMLWTYAFYVARHFLANAVIAAGVLLSLPAAQVQAPARAAALWRRKSKDT</sequence>
<dbReference type="OrthoDB" id="546933at2759"/>
<feature type="compositionally biased region" description="Low complexity" evidence="1">
    <location>
        <begin position="816"/>
        <end position="827"/>
    </location>
</feature>
<feature type="region of interest" description="Disordered" evidence="1">
    <location>
        <begin position="656"/>
        <end position="695"/>
    </location>
</feature>
<organism evidence="3 4">
    <name type="scientific">Chlamydomonas schloesseri</name>
    <dbReference type="NCBI Taxonomy" id="2026947"/>
    <lineage>
        <taxon>Eukaryota</taxon>
        <taxon>Viridiplantae</taxon>
        <taxon>Chlorophyta</taxon>
        <taxon>core chlorophytes</taxon>
        <taxon>Chlorophyceae</taxon>
        <taxon>CS clade</taxon>
        <taxon>Chlamydomonadales</taxon>
        <taxon>Chlamydomonadaceae</taxon>
        <taxon>Chlamydomonas</taxon>
    </lineage>
</organism>
<gene>
    <name evidence="3" type="ORF">HYH02_007530</name>
</gene>
<dbReference type="Proteomes" id="UP000613740">
    <property type="component" value="Unassembled WGS sequence"/>
</dbReference>
<evidence type="ECO:0000313" key="4">
    <source>
        <dbReference type="Proteomes" id="UP000613740"/>
    </source>
</evidence>
<accession>A0A835WHM0</accession>
<feature type="compositionally biased region" description="Acidic residues" evidence="1">
    <location>
        <begin position="848"/>
        <end position="857"/>
    </location>
</feature>
<keyword evidence="2" id="KW-0812">Transmembrane</keyword>
<reference evidence="3" key="1">
    <citation type="journal article" date="2020" name="bioRxiv">
        <title>Comparative genomics of Chlamydomonas.</title>
        <authorList>
            <person name="Craig R.J."/>
            <person name="Hasan A.R."/>
            <person name="Ness R.W."/>
            <person name="Keightley P.D."/>
        </authorList>
    </citation>
    <scope>NUCLEOTIDE SEQUENCE</scope>
    <source>
        <strain evidence="3">CCAP 11/173</strain>
    </source>
</reference>
<evidence type="ECO:0000256" key="2">
    <source>
        <dbReference type="SAM" id="Phobius"/>
    </source>
</evidence>
<feature type="transmembrane region" description="Helical" evidence="2">
    <location>
        <begin position="982"/>
        <end position="1002"/>
    </location>
</feature>
<keyword evidence="2" id="KW-1133">Transmembrane helix</keyword>
<comment type="caution">
    <text evidence="3">The sequence shown here is derived from an EMBL/GenBank/DDBJ whole genome shotgun (WGS) entry which is preliminary data.</text>
</comment>
<protein>
    <submittedName>
        <fullName evidence="3">Uncharacterized protein</fullName>
    </submittedName>
</protein>
<dbReference type="AlphaFoldDB" id="A0A835WHM0"/>
<feature type="transmembrane region" description="Helical" evidence="2">
    <location>
        <begin position="1008"/>
        <end position="1033"/>
    </location>
</feature>
<proteinExistence type="predicted"/>
<name>A0A835WHM0_9CHLO</name>
<feature type="region of interest" description="Disordered" evidence="1">
    <location>
        <begin position="131"/>
        <end position="276"/>
    </location>
</feature>
<keyword evidence="2" id="KW-0472">Membrane</keyword>
<feature type="compositionally biased region" description="Low complexity" evidence="1">
    <location>
        <begin position="785"/>
        <end position="795"/>
    </location>
</feature>
<feature type="region of interest" description="Disordered" evidence="1">
    <location>
        <begin position="724"/>
        <end position="889"/>
    </location>
</feature>
<feature type="region of interest" description="Disordered" evidence="1">
    <location>
        <begin position="1"/>
        <end position="31"/>
    </location>
</feature>
<feature type="compositionally biased region" description="Low complexity" evidence="1">
    <location>
        <begin position="663"/>
        <end position="678"/>
    </location>
</feature>
<feature type="region of interest" description="Disordered" evidence="1">
    <location>
        <begin position="332"/>
        <end position="390"/>
    </location>
</feature>